<feature type="transmembrane region" description="Helical" evidence="6">
    <location>
        <begin position="572"/>
        <end position="595"/>
    </location>
</feature>
<dbReference type="RefSeq" id="WP_003351695.1">
    <property type="nucleotide sequence ID" value="NZ_AFEU01000002.1"/>
</dbReference>
<dbReference type="InterPro" id="IPR000731">
    <property type="entry name" value="SSD"/>
</dbReference>
<evidence type="ECO:0000256" key="1">
    <source>
        <dbReference type="ARBA" id="ARBA00004651"/>
    </source>
</evidence>
<evidence type="ECO:0000256" key="2">
    <source>
        <dbReference type="ARBA" id="ARBA00022475"/>
    </source>
</evidence>
<comment type="subcellular location">
    <subcellularLocation>
        <location evidence="1">Cell membrane</location>
        <topology evidence="1">Multi-pass membrane protein</topology>
    </subcellularLocation>
</comment>
<dbReference type="PATRIC" id="fig|997296.3.peg.1670"/>
<evidence type="ECO:0000259" key="7">
    <source>
        <dbReference type="PROSITE" id="PS50156"/>
    </source>
</evidence>
<dbReference type="PANTHER" id="PTHR33406">
    <property type="entry name" value="MEMBRANE PROTEIN MJ1562-RELATED"/>
    <property type="match status" value="1"/>
</dbReference>
<keyword evidence="9" id="KW-1185">Reference proteome</keyword>
<keyword evidence="4 6" id="KW-1133">Transmembrane helix</keyword>
<evidence type="ECO:0000256" key="5">
    <source>
        <dbReference type="ARBA" id="ARBA00023136"/>
    </source>
</evidence>
<dbReference type="SUPFAM" id="SSF82866">
    <property type="entry name" value="Multidrug efflux transporter AcrB transmembrane domain"/>
    <property type="match status" value="2"/>
</dbReference>
<feature type="transmembrane region" description="Helical" evidence="6">
    <location>
        <begin position="525"/>
        <end position="552"/>
    </location>
</feature>
<gene>
    <name evidence="8" type="ORF">PB1_07857</name>
</gene>
<dbReference type="PANTHER" id="PTHR33406:SF13">
    <property type="entry name" value="MEMBRANE PROTEIN YDFJ"/>
    <property type="match status" value="1"/>
</dbReference>
<evidence type="ECO:0000313" key="8">
    <source>
        <dbReference type="EMBL" id="EIJ80259.1"/>
    </source>
</evidence>
<dbReference type="PROSITE" id="PS50156">
    <property type="entry name" value="SSD"/>
    <property type="match status" value="1"/>
</dbReference>
<keyword evidence="5 6" id="KW-0472">Membrane</keyword>
<protein>
    <submittedName>
        <fullName evidence="8">MmpL domain-containing protein</fullName>
    </submittedName>
</protein>
<evidence type="ECO:0000256" key="4">
    <source>
        <dbReference type="ARBA" id="ARBA00022989"/>
    </source>
</evidence>
<feature type="domain" description="SSD" evidence="7">
    <location>
        <begin position="197"/>
        <end position="326"/>
    </location>
</feature>
<dbReference type="InterPro" id="IPR004869">
    <property type="entry name" value="MMPL_dom"/>
</dbReference>
<dbReference type="InterPro" id="IPR050545">
    <property type="entry name" value="Mycobact_MmpL"/>
</dbReference>
<sequence length="706" mass="78827">MLELFGKFVVKSKALIIVLSLILIVPALLGIVKTQINYDIFAYLTEKLPSVQGQNIMNKTFGFGGTGILMVKNQTDAEVENLKLKLEQVDGVETVNWITDLADLALPREFLPEELVSQFYAGNSTMMQIQFKEEAASEKTHHAVQEIKKILGPDTYFAGTPPMLTELRQLLESEKFIYAASALGFILLLLGLTLPSFLLPFLILYSIGVSILYNLGLAYYLNGSMSYITAAIAGALQLGVTMDFSIFLVHRYEEERKTKEKNEAMIDAIRHTAMAILTSSATAVAGFIAMVTMSLGLGEDLGMTMARGVILSVLMILTLLPSLMLVFDRWIRKYQHRVMIPNFHLLAKFVTNRHKLIFAVFLLSFIPAFIGYKHVHIVYDLEQLMPKTLPSIQNLDEIKKEFTSTDSAFLVMDNKVSDQDRLKIKEQIEKTDGIKKVIGYDNFADPAIPSEFVPENLKTMFIKDQYNYMLVQMEYGSYDERTTKAIKQINKLTQPYKGHMYLTGQAVLQNDLTATVRDDIKKVDLISIVAVFLIIALAFRSVALPVILVGGIELAILFNQGLDFYLGRSMPFIGTFAIGAIQLGSTINYAILLVTRYKEELANYPKIEAMYRAMTASGEAIVSSALALFAAVIGIWMFSDITLLKDLSFMIARGAIISLAVILFLLPAVLLTLESFTSKMTFGWPKTESTKQEEIVSKSTVLENNA</sequence>
<evidence type="ECO:0000256" key="6">
    <source>
        <dbReference type="SAM" id="Phobius"/>
    </source>
</evidence>
<dbReference type="eggNOG" id="COG1033">
    <property type="taxonomic scope" value="Bacteria"/>
</dbReference>
<dbReference type="Pfam" id="PF03176">
    <property type="entry name" value="MMPL"/>
    <property type="match status" value="2"/>
</dbReference>
<reference evidence="8 9" key="1">
    <citation type="journal article" date="2012" name="Appl. Environ. Microbiol.">
        <title>Genome Sequence of Thermotolerant Bacillus methanolicus: Features and Regulation Related to Methylotrophy and Production of L-Lysine and L-Glutamate from Methanol.</title>
        <authorList>
            <person name="Heggeset T.M."/>
            <person name="Krog A."/>
            <person name="Balzer S."/>
            <person name="Wentzel A."/>
            <person name="Ellingsen T.E."/>
            <person name="Brautaset T."/>
        </authorList>
    </citation>
    <scope>NUCLEOTIDE SEQUENCE [LARGE SCALE GENOMIC DNA]</scope>
    <source>
        <strain evidence="8 9">PB1</strain>
    </source>
</reference>
<comment type="caution">
    <text evidence="8">The sequence shown here is derived from an EMBL/GenBank/DDBJ whole genome shotgun (WGS) entry which is preliminary data.</text>
</comment>
<name>I3E188_BACMT</name>
<dbReference type="EMBL" id="AFEU01000002">
    <property type="protein sequence ID" value="EIJ80259.1"/>
    <property type="molecule type" value="Genomic_DNA"/>
</dbReference>
<proteinExistence type="predicted"/>
<feature type="transmembrane region" description="Helical" evidence="6">
    <location>
        <begin position="309"/>
        <end position="327"/>
    </location>
</feature>
<accession>I3E188</accession>
<dbReference type="Gene3D" id="1.20.1640.10">
    <property type="entry name" value="Multidrug efflux transporter AcrB transmembrane domain"/>
    <property type="match status" value="2"/>
</dbReference>
<evidence type="ECO:0000256" key="3">
    <source>
        <dbReference type="ARBA" id="ARBA00022692"/>
    </source>
</evidence>
<dbReference type="STRING" id="997296.PB1_07857"/>
<evidence type="ECO:0000313" key="9">
    <source>
        <dbReference type="Proteomes" id="UP000010523"/>
    </source>
</evidence>
<feature type="transmembrane region" description="Helical" evidence="6">
    <location>
        <begin position="227"/>
        <end position="252"/>
    </location>
</feature>
<organism evidence="8 9">
    <name type="scientific">Bacillus methanolicus PB1</name>
    <dbReference type="NCBI Taxonomy" id="997296"/>
    <lineage>
        <taxon>Bacteria</taxon>
        <taxon>Bacillati</taxon>
        <taxon>Bacillota</taxon>
        <taxon>Bacilli</taxon>
        <taxon>Bacillales</taxon>
        <taxon>Bacillaceae</taxon>
        <taxon>Bacillus</taxon>
    </lineage>
</organism>
<dbReference type="GO" id="GO:0005886">
    <property type="term" value="C:plasma membrane"/>
    <property type="evidence" value="ECO:0007669"/>
    <property type="project" value="UniProtKB-SubCell"/>
</dbReference>
<keyword evidence="2" id="KW-1003">Cell membrane</keyword>
<feature type="transmembrane region" description="Helical" evidence="6">
    <location>
        <begin position="273"/>
        <end position="297"/>
    </location>
</feature>
<keyword evidence="3 6" id="KW-0812">Transmembrane</keyword>
<feature type="transmembrane region" description="Helical" evidence="6">
    <location>
        <begin position="650"/>
        <end position="673"/>
    </location>
</feature>
<dbReference type="AlphaFoldDB" id="I3E188"/>
<dbReference type="Proteomes" id="UP000010523">
    <property type="component" value="Unassembled WGS sequence"/>
</dbReference>
<feature type="transmembrane region" description="Helical" evidence="6">
    <location>
        <begin position="616"/>
        <end position="638"/>
    </location>
</feature>